<name>A0A858RG98_9BACT</name>
<dbReference type="AlphaFoldDB" id="A0A858RG98"/>
<dbReference type="PANTHER" id="PTHR43580">
    <property type="entry name" value="OXIDOREDUCTASE GLYR1-RELATED"/>
    <property type="match status" value="1"/>
</dbReference>
<dbReference type="SUPFAM" id="SSF48179">
    <property type="entry name" value="6-phosphogluconate dehydrogenase C-terminal domain-like"/>
    <property type="match status" value="1"/>
</dbReference>
<dbReference type="GO" id="GO:0050661">
    <property type="term" value="F:NADP binding"/>
    <property type="evidence" value="ECO:0007669"/>
    <property type="project" value="InterPro"/>
</dbReference>
<evidence type="ECO:0000313" key="4">
    <source>
        <dbReference type="EMBL" id="QJE95163.1"/>
    </source>
</evidence>
<dbReference type="Pfam" id="PF03446">
    <property type="entry name" value="NAD_binding_2"/>
    <property type="match status" value="1"/>
</dbReference>
<dbReference type="InterPro" id="IPR051265">
    <property type="entry name" value="HIBADH-related_NP60_sf"/>
</dbReference>
<dbReference type="InterPro" id="IPR036291">
    <property type="entry name" value="NAD(P)-bd_dom_sf"/>
</dbReference>
<evidence type="ECO:0000256" key="1">
    <source>
        <dbReference type="ARBA" id="ARBA00023002"/>
    </source>
</evidence>
<dbReference type="Gene3D" id="3.40.50.720">
    <property type="entry name" value="NAD(P)-binding Rossmann-like Domain"/>
    <property type="match status" value="1"/>
</dbReference>
<evidence type="ECO:0000259" key="2">
    <source>
        <dbReference type="Pfam" id="PF03446"/>
    </source>
</evidence>
<dbReference type="EMBL" id="CP051774">
    <property type="protein sequence ID" value="QJE95163.1"/>
    <property type="molecule type" value="Genomic_DNA"/>
</dbReference>
<dbReference type="InterPro" id="IPR048666">
    <property type="entry name" value="RedAm-like_C"/>
</dbReference>
<organism evidence="4 5">
    <name type="scientific">Luteolibacter luteus</name>
    <dbReference type="NCBI Taxonomy" id="2728835"/>
    <lineage>
        <taxon>Bacteria</taxon>
        <taxon>Pseudomonadati</taxon>
        <taxon>Verrucomicrobiota</taxon>
        <taxon>Verrucomicrobiia</taxon>
        <taxon>Verrucomicrobiales</taxon>
        <taxon>Verrucomicrobiaceae</taxon>
        <taxon>Luteolibacter</taxon>
    </lineage>
</organism>
<feature type="domain" description="6-phosphogluconate dehydrogenase NADP-binding" evidence="2">
    <location>
        <begin position="17"/>
        <end position="174"/>
    </location>
</feature>
<dbReference type="Proteomes" id="UP000501812">
    <property type="component" value="Chromosome"/>
</dbReference>
<accession>A0A858RG98</accession>
<dbReference type="InterPro" id="IPR015815">
    <property type="entry name" value="HIBADH-related"/>
</dbReference>
<sequence>MEAAFCEKGGVKTNQDTITVLGLGKMGQTLARLMLEKGHRVTVWNRSSDKAADLVAAGATLAATPAEAIAAGDIILMCVHDYAAADEILGAAGAGEALEGRLLIQLTTGSPEEARRAEKWVHRHGGRYLDGAIQAAPTQMGLPDTLILVSGAKDAWERGEEALRYLAGGTTYLGEKISAAAAMDLATLSYVYGATLGFFHGALIGEAEGFGAAEYGEIVARIAPAFGDFLKYEGGVIQKGDFRVSESPMSISVEATERILNTAREAGINTEMPEFFAGFFRRAASAGYGDEEVAAIIKLLRKPAAA</sequence>
<evidence type="ECO:0000259" key="3">
    <source>
        <dbReference type="Pfam" id="PF21761"/>
    </source>
</evidence>
<keyword evidence="5" id="KW-1185">Reference proteome</keyword>
<dbReference type="GO" id="GO:0016491">
    <property type="term" value="F:oxidoreductase activity"/>
    <property type="evidence" value="ECO:0007669"/>
    <property type="project" value="UniProtKB-KW"/>
</dbReference>
<dbReference type="InterPro" id="IPR013328">
    <property type="entry name" value="6PGD_dom2"/>
</dbReference>
<dbReference type="Gene3D" id="1.10.1040.10">
    <property type="entry name" value="N-(1-d-carboxylethyl)-l-norvaline Dehydrogenase, domain 2"/>
    <property type="match status" value="1"/>
</dbReference>
<gene>
    <name evidence="4" type="ORF">HHL09_05035</name>
</gene>
<dbReference type="PANTHER" id="PTHR43580:SF2">
    <property type="entry name" value="CYTOKINE-LIKE NUCLEAR FACTOR N-PAC"/>
    <property type="match status" value="1"/>
</dbReference>
<dbReference type="InterPro" id="IPR008927">
    <property type="entry name" value="6-PGluconate_DH-like_C_sf"/>
</dbReference>
<dbReference type="InterPro" id="IPR006115">
    <property type="entry name" value="6PGDH_NADP-bd"/>
</dbReference>
<feature type="domain" description="NADPH-dependent reductive aminase-like C-terminal" evidence="3">
    <location>
        <begin position="179"/>
        <end position="302"/>
    </location>
</feature>
<reference evidence="4 5" key="1">
    <citation type="submission" date="2020-04" db="EMBL/GenBank/DDBJ databases">
        <title>Luteolibacter sp. G-1-1-1 isolated from soil.</title>
        <authorList>
            <person name="Dahal R.H."/>
        </authorList>
    </citation>
    <scope>NUCLEOTIDE SEQUENCE [LARGE SCALE GENOMIC DNA]</scope>
    <source>
        <strain evidence="4 5">G-1-1-1</strain>
    </source>
</reference>
<dbReference type="PIRSF" id="PIRSF000103">
    <property type="entry name" value="HIBADH"/>
    <property type="match status" value="1"/>
</dbReference>
<dbReference type="SUPFAM" id="SSF51735">
    <property type="entry name" value="NAD(P)-binding Rossmann-fold domains"/>
    <property type="match status" value="1"/>
</dbReference>
<evidence type="ECO:0000313" key="5">
    <source>
        <dbReference type="Proteomes" id="UP000501812"/>
    </source>
</evidence>
<keyword evidence="1" id="KW-0560">Oxidoreductase</keyword>
<dbReference type="Pfam" id="PF21761">
    <property type="entry name" value="RedAm-like_C"/>
    <property type="match status" value="1"/>
</dbReference>
<dbReference type="KEGG" id="luo:HHL09_05035"/>
<protein>
    <submittedName>
        <fullName evidence="4">NAD(P)-dependent oxidoreductase</fullName>
    </submittedName>
</protein>
<proteinExistence type="predicted"/>